<feature type="transmembrane region" description="Helical" evidence="2">
    <location>
        <begin position="209"/>
        <end position="227"/>
    </location>
</feature>
<feature type="transmembrane region" description="Helical" evidence="2">
    <location>
        <begin position="98"/>
        <end position="119"/>
    </location>
</feature>
<feature type="compositionally biased region" description="Acidic residues" evidence="1">
    <location>
        <begin position="39"/>
        <end position="51"/>
    </location>
</feature>
<dbReference type="EMBL" id="BRXZ01003515">
    <property type="protein sequence ID" value="GMH56240.1"/>
    <property type="molecule type" value="Genomic_DNA"/>
</dbReference>
<feature type="compositionally biased region" description="Low complexity" evidence="1">
    <location>
        <begin position="9"/>
        <end position="24"/>
    </location>
</feature>
<feature type="transmembrane region" description="Helical" evidence="2">
    <location>
        <begin position="131"/>
        <end position="153"/>
    </location>
</feature>
<feature type="region of interest" description="Disordered" evidence="1">
    <location>
        <begin position="1"/>
        <end position="56"/>
    </location>
</feature>
<dbReference type="AlphaFoldDB" id="A0A9W7DVZ9"/>
<reference evidence="3" key="1">
    <citation type="submission" date="2022-07" db="EMBL/GenBank/DDBJ databases">
        <title>Genome analysis of Parmales, a sister group of diatoms, reveals the evolutionary specialization of diatoms from phago-mixotrophs to photoautotrophs.</title>
        <authorList>
            <person name="Ban H."/>
            <person name="Sato S."/>
            <person name="Yoshikawa S."/>
            <person name="Kazumasa Y."/>
            <person name="Nakamura Y."/>
            <person name="Ichinomiya M."/>
            <person name="Saitoh K."/>
            <person name="Sato N."/>
            <person name="Blanc-Mathieu R."/>
            <person name="Endo H."/>
            <person name="Kuwata A."/>
            <person name="Ogata H."/>
        </authorList>
    </citation>
    <scope>NUCLEOTIDE SEQUENCE</scope>
</reference>
<keyword evidence="2" id="KW-1133">Transmembrane helix</keyword>
<keyword evidence="2" id="KW-0812">Transmembrane</keyword>
<dbReference type="Proteomes" id="UP001165082">
    <property type="component" value="Unassembled WGS sequence"/>
</dbReference>
<proteinExistence type="predicted"/>
<feature type="region of interest" description="Disordered" evidence="1">
    <location>
        <begin position="469"/>
        <end position="495"/>
    </location>
</feature>
<evidence type="ECO:0000256" key="1">
    <source>
        <dbReference type="SAM" id="MobiDB-lite"/>
    </source>
</evidence>
<evidence type="ECO:0000256" key="2">
    <source>
        <dbReference type="SAM" id="Phobius"/>
    </source>
</evidence>
<organism evidence="3 4">
    <name type="scientific">Triparma retinervis</name>
    <dbReference type="NCBI Taxonomy" id="2557542"/>
    <lineage>
        <taxon>Eukaryota</taxon>
        <taxon>Sar</taxon>
        <taxon>Stramenopiles</taxon>
        <taxon>Ochrophyta</taxon>
        <taxon>Bolidophyceae</taxon>
        <taxon>Parmales</taxon>
        <taxon>Triparmaceae</taxon>
        <taxon>Triparma</taxon>
    </lineage>
</organism>
<comment type="caution">
    <text evidence="3">The sequence shown here is derived from an EMBL/GenBank/DDBJ whole genome shotgun (WGS) entry which is preliminary data.</text>
</comment>
<protein>
    <submittedName>
        <fullName evidence="3">Uncharacterized protein</fullName>
    </submittedName>
</protein>
<feature type="transmembrane region" description="Helical" evidence="2">
    <location>
        <begin position="323"/>
        <end position="344"/>
    </location>
</feature>
<evidence type="ECO:0000313" key="3">
    <source>
        <dbReference type="EMBL" id="GMH56240.1"/>
    </source>
</evidence>
<feature type="transmembrane region" description="Helical" evidence="2">
    <location>
        <begin position="248"/>
        <end position="267"/>
    </location>
</feature>
<keyword evidence="4" id="KW-1185">Reference proteome</keyword>
<name>A0A9W7DVZ9_9STRA</name>
<gene>
    <name evidence="3" type="ORF">TrRE_jg5316</name>
</gene>
<accession>A0A9W7DVZ9</accession>
<sequence>MSHPSTNYGSIGSDTMSTSMSSSSAPLLSTFPPAHHSDEEDTDDDDEDDDDHSLPKTTIGKTCWNVGLSFIRGVKGMFKGRTGSEPSLSQLFQLPPRALMPVITTSLLLVISLSIRLIATKILADTTPPPHSYGTFLLVSVLDLLLPSLWPLLKSSYLTLSSFLRSCSNPSTLRIKKLPPTRPANFTPPSTLPLTVLTLTSLLDTLSSLLQFSFLPCVPGVLSVFLLEAQTLFSSLLECCNSYSRTHILGLGLLALGIASGLTPSAYNLHYSYYSSEQLSVIFYALSTLLTASSTLLKERALRLLDTPPDPLALVSRYRSFRLAWLLFLLPLSTYLTTLPNLAFNDPVDPASPGPLTGALESLRCALGSGSLGKDCGTVVGALVLATSSSNVACGTALTWAGGAKGAGGMVGVILPRVTMASSAVAFLSLSTYDLALGHRNTTNEHLAHLGCVVFCMVGMEVFEGRGGGRGAEWIKESEDEEEGEEEEDDDEDLV</sequence>
<feature type="transmembrane region" description="Helical" evidence="2">
    <location>
        <begin position="279"/>
        <end position="297"/>
    </location>
</feature>
<keyword evidence="2" id="KW-0472">Membrane</keyword>
<evidence type="ECO:0000313" key="4">
    <source>
        <dbReference type="Proteomes" id="UP001165082"/>
    </source>
</evidence>
<feature type="compositionally biased region" description="Acidic residues" evidence="1">
    <location>
        <begin position="478"/>
        <end position="495"/>
    </location>
</feature>